<dbReference type="FunFam" id="3.20.20.70:FF:000016">
    <property type="entry name" value="Triosephosphate isomerase"/>
    <property type="match status" value="1"/>
</dbReference>
<feature type="binding site" evidence="8">
    <location>
        <position position="169"/>
    </location>
    <ligand>
        <name>substrate</name>
    </ligand>
</feature>
<dbReference type="GO" id="GO:0046166">
    <property type="term" value="P:glyceraldehyde-3-phosphate biosynthetic process"/>
    <property type="evidence" value="ECO:0007669"/>
    <property type="project" value="TreeGrafter"/>
</dbReference>
<keyword evidence="11" id="KW-1185">Reference proteome</keyword>
<comment type="similarity">
    <text evidence="3 8 9">Belongs to the triosephosphate isomerase family.</text>
</comment>
<comment type="pathway">
    <text evidence="2">Carbohydrate metabolism; erythritol degradation.</text>
</comment>
<dbReference type="InterPro" id="IPR035990">
    <property type="entry name" value="TIM_sf"/>
</dbReference>
<evidence type="ECO:0000256" key="2">
    <source>
        <dbReference type="ARBA" id="ARBA00004939"/>
    </source>
</evidence>
<evidence type="ECO:0000256" key="3">
    <source>
        <dbReference type="ARBA" id="ARBA00007422"/>
    </source>
</evidence>
<keyword evidence="7 8" id="KW-0413">Isomerase</keyword>
<dbReference type="CDD" id="cd00311">
    <property type="entry name" value="TIM"/>
    <property type="match status" value="1"/>
</dbReference>
<protein>
    <recommendedName>
        <fullName evidence="8 9">Triosephosphate isomerase</fullName>
        <shortName evidence="8">TIM</shortName>
        <shortName evidence="8">TPI</shortName>
        <ecNumber evidence="8 9">5.3.1.1</ecNumber>
    </recommendedName>
    <alternativeName>
        <fullName evidence="8">Triose-phosphate isomerase</fullName>
    </alternativeName>
</protein>
<dbReference type="SUPFAM" id="SSF51351">
    <property type="entry name" value="Triosephosphate isomerase (TIM)"/>
    <property type="match status" value="1"/>
</dbReference>
<dbReference type="InterPro" id="IPR000652">
    <property type="entry name" value="Triosephosphate_isomerase"/>
</dbReference>
<feature type="active site" description="Proton acceptor" evidence="8">
    <location>
        <position position="163"/>
    </location>
</feature>
<accession>A0A4P6G3T5</accession>
<dbReference type="Proteomes" id="UP000291121">
    <property type="component" value="Chromosome"/>
</dbReference>
<dbReference type="NCBIfam" id="TIGR00419">
    <property type="entry name" value="tim"/>
    <property type="match status" value="1"/>
</dbReference>
<dbReference type="GO" id="GO:0005829">
    <property type="term" value="C:cytosol"/>
    <property type="evidence" value="ECO:0007669"/>
    <property type="project" value="TreeGrafter"/>
</dbReference>
<evidence type="ECO:0000256" key="9">
    <source>
        <dbReference type="RuleBase" id="RU363013"/>
    </source>
</evidence>
<dbReference type="RefSeq" id="WP_149660786.1">
    <property type="nucleotide sequence ID" value="NZ_CP024767.1"/>
</dbReference>
<evidence type="ECO:0000313" key="10">
    <source>
        <dbReference type="EMBL" id="QAY86125.1"/>
    </source>
</evidence>
<dbReference type="PROSITE" id="PS51440">
    <property type="entry name" value="TIM_2"/>
    <property type="match status" value="1"/>
</dbReference>
<dbReference type="EMBL" id="CP024767">
    <property type="protein sequence ID" value="QAY86125.1"/>
    <property type="molecule type" value="Genomic_DNA"/>
</dbReference>
<dbReference type="InterPro" id="IPR020861">
    <property type="entry name" value="Triosephosphate_isomerase_AS"/>
</dbReference>
<comment type="subcellular location">
    <subcellularLocation>
        <location evidence="8 9">Cytoplasm</location>
    </subcellularLocation>
</comment>
<comment type="pathway">
    <text evidence="8 9">Carbohydrate biosynthesis; gluconeogenesis.</text>
</comment>
<sequence>MQPLIAGNWKMNGVASQLHEIEAVAASVKATLPSTEVLICLPATLITRAVQTAAGRIAIGGEDCSAEISGPFTGDFSSEMLKDAGACAVIVGHSDRRQHHGETDAVVAAKAKAARRAGLLAIICIGETNAQRLAGNALSICGDQIAGSVPKEMTASDAVIGYEPLWAIGSGQMPTSEQIIEMHAHIRACLTQCFGAEGQKVRILYGGSVKPSNAHSILALPQVDGVLVGGASLKSEDFLAICRAAPALNSPTVNSQKEQ</sequence>
<dbReference type="GO" id="GO:0006096">
    <property type="term" value="P:glycolytic process"/>
    <property type="evidence" value="ECO:0007669"/>
    <property type="project" value="UniProtKB-UniRule"/>
</dbReference>
<feature type="binding site" evidence="8">
    <location>
        <position position="208"/>
    </location>
    <ligand>
        <name>substrate</name>
    </ligand>
</feature>
<comment type="function">
    <text evidence="8">Involved in the gluconeogenesis. Catalyzes stereospecifically the conversion of dihydroxyacetone phosphate (DHAP) to D-glyceraldehyde-3-phosphate (G3P).</text>
</comment>
<dbReference type="GO" id="GO:0006094">
    <property type="term" value="P:gluconeogenesis"/>
    <property type="evidence" value="ECO:0007669"/>
    <property type="project" value="UniProtKB-UniRule"/>
</dbReference>
<dbReference type="InterPro" id="IPR022896">
    <property type="entry name" value="TrioseP_Isoase_bac/euk"/>
</dbReference>
<dbReference type="Gene3D" id="3.20.20.70">
    <property type="entry name" value="Aldolase class I"/>
    <property type="match status" value="1"/>
</dbReference>
<dbReference type="InterPro" id="IPR013785">
    <property type="entry name" value="Aldolase_TIM"/>
</dbReference>
<name>A0A4P6G3T5_9PSED</name>
<evidence type="ECO:0000256" key="1">
    <source>
        <dbReference type="ARBA" id="ARBA00004680"/>
    </source>
</evidence>
<evidence type="ECO:0000256" key="4">
    <source>
        <dbReference type="ARBA" id="ARBA00022432"/>
    </source>
</evidence>
<feature type="binding site" evidence="8">
    <location>
        <begin position="229"/>
        <end position="230"/>
    </location>
    <ligand>
        <name>substrate</name>
    </ligand>
</feature>
<dbReference type="UniPathway" id="UPA00138"/>
<dbReference type="Pfam" id="PF00121">
    <property type="entry name" value="TIM"/>
    <property type="match status" value="1"/>
</dbReference>
<comment type="catalytic activity">
    <reaction evidence="8 9">
        <text>D-glyceraldehyde 3-phosphate = dihydroxyacetone phosphate</text>
        <dbReference type="Rhea" id="RHEA:18585"/>
        <dbReference type="ChEBI" id="CHEBI:57642"/>
        <dbReference type="ChEBI" id="CHEBI:59776"/>
        <dbReference type="EC" id="5.3.1.1"/>
    </reaction>
</comment>
<dbReference type="GO" id="GO:0004807">
    <property type="term" value="F:triose-phosphate isomerase activity"/>
    <property type="evidence" value="ECO:0007669"/>
    <property type="project" value="UniProtKB-UniRule"/>
</dbReference>
<dbReference type="HAMAP" id="MF_00147_B">
    <property type="entry name" value="TIM_B"/>
    <property type="match status" value="1"/>
</dbReference>
<evidence type="ECO:0000313" key="11">
    <source>
        <dbReference type="Proteomes" id="UP000291121"/>
    </source>
</evidence>
<reference evidence="10 11" key="1">
    <citation type="submission" date="2017-11" db="EMBL/GenBank/DDBJ databases">
        <title>Genome sequence of Pseudomonas arsenicoxydans ACM1.</title>
        <authorList>
            <person name="Nascimento F.X."/>
        </authorList>
    </citation>
    <scope>NUCLEOTIDE SEQUENCE [LARGE SCALE GENOMIC DNA]</scope>
    <source>
        <strain evidence="10 11">ACM1</strain>
    </source>
</reference>
<feature type="binding site" evidence="8">
    <location>
        <begin position="8"/>
        <end position="10"/>
    </location>
    <ligand>
        <name>substrate</name>
    </ligand>
</feature>
<dbReference type="EC" id="5.3.1.1" evidence="8 9"/>
<comment type="pathway">
    <text evidence="1 8 9">Carbohydrate degradation; glycolysis; D-glyceraldehyde 3-phosphate from glycerone phosphate: step 1/1.</text>
</comment>
<organism evidence="10 11">
    <name type="scientific">Pseudomonas arsenicoxydans</name>
    <dbReference type="NCBI Taxonomy" id="702115"/>
    <lineage>
        <taxon>Bacteria</taxon>
        <taxon>Pseudomonadati</taxon>
        <taxon>Pseudomonadota</taxon>
        <taxon>Gammaproteobacteria</taxon>
        <taxon>Pseudomonadales</taxon>
        <taxon>Pseudomonadaceae</taxon>
        <taxon>Pseudomonas</taxon>
    </lineage>
</organism>
<feature type="active site" description="Electrophile" evidence="8">
    <location>
        <position position="93"/>
    </location>
</feature>
<dbReference type="UniPathway" id="UPA00109">
    <property type="reaction ID" value="UER00189"/>
</dbReference>
<evidence type="ECO:0000256" key="7">
    <source>
        <dbReference type="ARBA" id="ARBA00023235"/>
    </source>
</evidence>
<proteinExistence type="inferred from homology"/>
<keyword evidence="4 8" id="KW-0312">Gluconeogenesis</keyword>
<dbReference type="PANTHER" id="PTHR21139">
    <property type="entry name" value="TRIOSEPHOSPHATE ISOMERASE"/>
    <property type="match status" value="1"/>
</dbReference>
<keyword evidence="5 8" id="KW-0963">Cytoplasm</keyword>
<dbReference type="AlphaFoldDB" id="A0A4P6G3T5"/>
<dbReference type="PROSITE" id="PS00171">
    <property type="entry name" value="TIM_1"/>
    <property type="match status" value="1"/>
</dbReference>
<evidence type="ECO:0000256" key="5">
    <source>
        <dbReference type="ARBA" id="ARBA00022490"/>
    </source>
</evidence>
<gene>
    <name evidence="8" type="primary">tpiA</name>
    <name evidence="10" type="ORF">CUN61_20035</name>
</gene>
<dbReference type="GO" id="GO:0019563">
    <property type="term" value="P:glycerol catabolic process"/>
    <property type="evidence" value="ECO:0007669"/>
    <property type="project" value="TreeGrafter"/>
</dbReference>
<comment type="subunit">
    <text evidence="8 9">Homodimer.</text>
</comment>
<dbReference type="PANTHER" id="PTHR21139:SF42">
    <property type="entry name" value="TRIOSEPHOSPHATE ISOMERASE"/>
    <property type="match status" value="1"/>
</dbReference>
<evidence type="ECO:0000256" key="8">
    <source>
        <dbReference type="HAMAP-Rule" id="MF_00147"/>
    </source>
</evidence>
<keyword evidence="6 8" id="KW-0324">Glycolysis</keyword>
<evidence type="ECO:0000256" key="6">
    <source>
        <dbReference type="ARBA" id="ARBA00023152"/>
    </source>
</evidence>